<sequence length="100" mass="11574">MKRKNPPRHPKTYPTRKSSLKRSWVWNHLKVSSGPGFVICQVITKSGSICREKLWKDKSGSTKNLHRHLAQIYSLANLNLNKNTKTLHMDLSKGHQILSW</sequence>
<evidence type="ECO:0000313" key="2">
    <source>
        <dbReference type="Proteomes" id="UP000037035"/>
    </source>
</evidence>
<gene>
    <name evidence="1" type="ORF">VP01_1822g9</name>
</gene>
<keyword evidence="2" id="KW-1185">Reference proteome</keyword>
<dbReference type="VEuPathDB" id="FungiDB:VP01_1822g9"/>
<dbReference type="Proteomes" id="UP000037035">
    <property type="component" value="Unassembled WGS sequence"/>
</dbReference>
<evidence type="ECO:0000313" key="1">
    <source>
        <dbReference type="EMBL" id="KNZ58990.1"/>
    </source>
</evidence>
<proteinExistence type="predicted"/>
<evidence type="ECO:0008006" key="3">
    <source>
        <dbReference type="Google" id="ProtNLM"/>
    </source>
</evidence>
<dbReference type="AlphaFoldDB" id="A0A0L6VFW3"/>
<dbReference type="OrthoDB" id="2517005at2759"/>
<dbReference type="EMBL" id="LAVV01006640">
    <property type="protein sequence ID" value="KNZ58990.1"/>
    <property type="molecule type" value="Genomic_DNA"/>
</dbReference>
<reference evidence="1 2" key="1">
    <citation type="submission" date="2015-08" db="EMBL/GenBank/DDBJ databases">
        <title>Next Generation Sequencing and Analysis of the Genome of Puccinia sorghi L Schw, the Causal Agent of Maize Common Rust.</title>
        <authorList>
            <person name="Rochi L."/>
            <person name="Burguener G."/>
            <person name="Darino M."/>
            <person name="Turjanski A."/>
            <person name="Kreff E."/>
            <person name="Dieguez M.J."/>
            <person name="Sacco F."/>
        </authorList>
    </citation>
    <scope>NUCLEOTIDE SEQUENCE [LARGE SCALE GENOMIC DNA]</scope>
    <source>
        <strain evidence="1 2">RO10H11247</strain>
    </source>
</reference>
<organism evidence="1 2">
    <name type="scientific">Puccinia sorghi</name>
    <dbReference type="NCBI Taxonomy" id="27349"/>
    <lineage>
        <taxon>Eukaryota</taxon>
        <taxon>Fungi</taxon>
        <taxon>Dikarya</taxon>
        <taxon>Basidiomycota</taxon>
        <taxon>Pucciniomycotina</taxon>
        <taxon>Pucciniomycetes</taxon>
        <taxon>Pucciniales</taxon>
        <taxon>Pucciniaceae</taxon>
        <taxon>Puccinia</taxon>
    </lineage>
</organism>
<name>A0A0L6VFW3_9BASI</name>
<protein>
    <recommendedName>
        <fullName evidence="3">BED-type domain-containing protein</fullName>
    </recommendedName>
</protein>
<accession>A0A0L6VFW3</accession>
<comment type="caution">
    <text evidence="1">The sequence shown here is derived from an EMBL/GenBank/DDBJ whole genome shotgun (WGS) entry which is preliminary data.</text>
</comment>